<protein>
    <submittedName>
        <fullName evidence="2">Uncharacterized protein</fullName>
    </submittedName>
</protein>
<proteinExistence type="predicted"/>
<dbReference type="AlphaFoldDB" id="A0A409WEI5"/>
<dbReference type="OrthoDB" id="3066419at2759"/>
<organism evidence="2 3">
    <name type="scientific">Gymnopilus dilepis</name>
    <dbReference type="NCBI Taxonomy" id="231916"/>
    <lineage>
        <taxon>Eukaryota</taxon>
        <taxon>Fungi</taxon>
        <taxon>Dikarya</taxon>
        <taxon>Basidiomycota</taxon>
        <taxon>Agaricomycotina</taxon>
        <taxon>Agaricomycetes</taxon>
        <taxon>Agaricomycetidae</taxon>
        <taxon>Agaricales</taxon>
        <taxon>Agaricineae</taxon>
        <taxon>Hymenogastraceae</taxon>
        <taxon>Gymnopilus</taxon>
    </lineage>
</organism>
<name>A0A409WEI5_9AGAR</name>
<comment type="caution">
    <text evidence="2">The sequence shown here is derived from an EMBL/GenBank/DDBJ whole genome shotgun (WGS) entry which is preliminary data.</text>
</comment>
<evidence type="ECO:0000313" key="2">
    <source>
        <dbReference type="EMBL" id="PPQ76958.1"/>
    </source>
</evidence>
<evidence type="ECO:0000256" key="1">
    <source>
        <dbReference type="SAM" id="MobiDB-lite"/>
    </source>
</evidence>
<reference evidence="2 3" key="1">
    <citation type="journal article" date="2018" name="Evol. Lett.">
        <title>Horizontal gene cluster transfer increased hallucinogenic mushroom diversity.</title>
        <authorList>
            <person name="Reynolds H.T."/>
            <person name="Vijayakumar V."/>
            <person name="Gluck-Thaler E."/>
            <person name="Korotkin H.B."/>
            <person name="Matheny P.B."/>
            <person name="Slot J.C."/>
        </authorList>
    </citation>
    <scope>NUCLEOTIDE SEQUENCE [LARGE SCALE GENOMIC DNA]</scope>
    <source>
        <strain evidence="2 3">SRW20</strain>
    </source>
</reference>
<dbReference type="Proteomes" id="UP000284706">
    <property type="component" value="Unassembled WGS sequence"/>
</dbReference>
<keyword evidence="3" id="KW-1185">Reference proteome</keyword>
<evidence type="ECO:0000313" key="3">
    <source>
        <dbReference type="Proteomes" id="UP000284706"/>
    </source>
</evidence>
<dbReference type="EMBL" id="NHYE01005099">
    <property type="protein sequence ID" value="PPQ76958.1"/>
    <property type="molecule type" value="Genomic_DNA"/>
</dbReference>
<gene>
    <name evidence="2" type="ORF">CVT26_007850</name>
</gene>
<dbReference type="InParanoid" id="A0A409WEI5"/>
<sequence length="264" mass="29156">MGTWLNGCDEKDGIFLLRYRMPCFVIHVVDGLLEGDRVFAYHPHYYSFTTETYAAGLVANVNPFDLAVNLDGGDKLIVPEVVDDFAIFPAKEVTTPMFADRIRSSPVVQGCDGGKYKDPRTKPPTTNPANPMGLPRQYPEDKGGIVPPPVEDLLPKGSWSSWMTTYENLLKDRESAALYKALALPSDEVFEPLSEDDSDLDDEDGKFMDDAEEPAETQVVLADTQIIVCSALPVPLTTQAAATNGIESDPFRYYTLYICLQCPS</sequence>
<accession>A0A409WEI5</accession>
<feature type="region of interest" description="Disordered" evidence="1">
    <location>
        <begin position="109"/>
        <end position="137"/>
    </location>
</feature>